<evidence type="ECO:0000313" key="13">
    <source>
        <dbReference type="EMBL" id="KAF4959454.1"/>
    </source>
</evidence>
<evidence type="ECO:0000256" key="6">
    <source>
        <dbReference type="ARBA" id="ARBA00023002"/>
    </source>
</evidence>
<dbReference type="Gene3D" id="3.40.50.720">
    <property type="entry name" value="NAD(P)-binding Rossmann-like Domain"/>
    <property type="match status" value="1"/>
</dbReference>
<dbReference type="InterPro" id="IPR050425">
    <property type="entry name" value="NAD(P)_dehydrat-like"/>
</dbReference>
<dbReference type="GO" id="GO:0016020">
    <property type="term" value="C:membrane"/>
    <property type="evidence" value="ECO:0007669"/>
    <property type="project" value="UniProtKB-SubCell"/>
</dbReference>
<evidence type="ECO:0000313" key="14">
    <source>
        <dbReference type="Proteomes" id="UP000604273"/>
    </source>
</evidence>
<dbReference type="AlphaFoldDB" id="A0A8H4TKJ8"/>
<comment type="caution">
    <text evidence="13">The sequence shown here is derived from an EMBL/GenBank/DDBJ whole genome shotgun (WGS) entry which is preliminary data.</text>
</comment>
<dbReference type="InterPro" id="IPR006689">
    <property type="entry name" value="Small_GTPase_ARF/SAR"/>
</dbReference>
<dbReference type="InterPro" id="IPR044890">
    <property type="entry name" value="TMEM14_sf"/>
</dbReference>
<dbReference type="Pfam" id="PF03647">
    <property type="entry name" value="Tmemb_14"/>
    <property type="match status" value="1"/>
</dbReference>
<evidence type="ECO:0000256" key="2">
    <source>
        <dbReference type="ARBA" id="ARBA00007590"/>
    </source>
</evidence>
<keyword evidence="8" id="KW-0472">Membrane</keyword>
<dbReference type="Pfam" id="PF11951">
    <property type="entry name" value="Fungal_trans_2"/>
    <property type="match status" value="1"/>
</dbReference>
<proteinExistence type="inferred from homology"/>
<evidence type="ECO:0000256" key="5">
    <source>
        <dbReference type="ARBA" id="ARBA00022989"/>
    </source>
</evidence>
<evidence type="ECO:0000256" key="11">
    <source>
        <dbReference type="PIRSR" id="PIRSR606689-1"/>
    </source>
</evidence>
<dbReference type="PRINTS" id="PR00328">
    <property type="entry name" value="SAR1GTPBP"/>
</dbReference>
<dbReference type="GO" id="GO:0003924">
    <property type="term" value="F:GTPase activity"/>
    <property type="evidence" value="ECO:0007669"/>
    <property type="project" value="InterPro"/>
</dbReference>
<dbReference type="Gene3D" id="3.40.50.300">
    <property type="entry name" value="P-loop containing nucleotide triphosphate hydrolases"/>
    <property type="match status" value="1"/>
</dbReference>
<dbReference type="SMART" id="SM00177">
    <property type="entry name" value="ARF"/>
    <property type="match status" value="1"/>
</dbReference>
<keyword evidence="14" id="KW-1185">Reference proteome</keyword>
<protein>
    <recommendedName>
        <fullName evidence="12">NAD-dependent epimerase/dehydratase domain-containing protein</fullName>
    </recommendedName>
</protein>
<name>A0A8H4TKJ8_9HYPO</name>
<evidence type="ECO:0000256" key="3">
    <source>
        <dbReference type="ARBA" id="ARBA00022692"/>
    </source>
</evidence>
<comment type="subcellular location">
    <subcellularLocation>
        <location evidence="1">Membrane</location>
    </subcellularLocation>
</comment>
<dbReference type="GO" id="GO:0005525">
    <property type="term" value="F:GTP binding"/>
    <property type="evidence" value="ECO:0007669"/>
    <property type="project" value="UniProtKB-KW"/>
</dbReference>
<organism evidence="13 14">
    <name type="scientific">Fusarium gaditjirri</name>
    <dbReference type="NCBI Taxonomy" id="282569"/>
    <lineage>
        <taxon>Eukaryota</taxon>
        <taxon>Fungi</taxon>
        <taxon>Dikarya</taxon>
        <taxon>Ascomycota</taxon>
        <taxon>Pezizomycotina</taxon>
        <taxon>Sordariomycetes</taxon>
        <taxon>Hypocreomycetidae</taxon>
        <taxon>Hypocreales</taxon>
        <taxon>Nectriaceae</taxon>
        <taxon>Fusarium</taxon>
        <taxon>Fusarium nisikadoi species complex</taxon>
    </lineage>
</organism>
<dbReference type="Gene3D" id="1.10.10.1740">
    <property type="entry name" value="Transmembrane protein 14-like"/>
    <property type="match status" value="1"/>
</dbReference>
<keyword evidence="3" id="KW-0812">Transmembrane</keyword>
<dbReference type="Proteomes" id="UP000604273">
    <property type="component" value="Unassembled WGS sequence"/>
</dbReference>
<dbReference type="InterPro" id="IPR021858">
    <property type="entry name" value="Fun_TF"/>
</dbReference>
<dbReference type="SUPFAM" id="SSF51735">
    <property type="entry name" value="NAD(P)-binding Rossmann-fold domains"/>
    <property type="match status" value="1"/>
</dbReference>
<dbReference type="PANTHER" id="PTHR10366:SF562">
    <property type="entry name" value="ALDEHYDE REDUCTASE II (AFU_ORTHOLOGUE AFUA_1G11360)"/>
    <property type="match status" value="1"/>
</dbReference>
<dbReference type="PROSITE" id="PS51417">
    <property type="entry name" value="ARF"/>
    <property type="match status" value="1"/>
</dbReference>
<dbReference type="InterPro" id="IPR036291">
    <property type="entry name" value="NAD(P)-bd_dom_sf"/>
</dbReference>
<dbReference type="GO" id="GO:0016616">
    <property type="term" value="F:oxidoreductase activity, acting on the CH-OH group of donors, NAD or NADP as acceptor"/>
    <property type="evidence" value="ECO:0007669"/>
    <property type="project" value="TreeGrafter"/>
</dbReference>
<dbReference type="InterPro" id="IPR027417">
    <property type="entry name" value="P-loop_NTPase"/>
</dbReference>
<gene>
    <name evidence="13" type="ORF">FGADI_1675</name>
</gene>
<feature type="binding site" evidence="11">
    <location>
        <position position="40"/>
    </location>
    <ligand>
        <name>GTP</name>
        <dbReference type="ChEBI" id="CHEBI:37565"/>
    </ligand>
</feature>
<accession>A0A8H4TKJ8</accession>
<keyword evidence="5" id="KW-1133">Transmembrane helix</keyword>
<evidence type="ECO:0000259" key="12">
    <source>
        <dbReference type="Pfam" id="PF01370"/>
    </source>
</evidence>
<dbReference type="InterPro" id="IPR005349">
    <property type="entry name" value="TMEM14"/>
</dbReference>
<feature type="domain" description="NAD-dependent epimerase/dehydratase" evidence="12">
    <location>
        <begin position="524"/>
        <end position="721"/>
    </location>
</feature>
<reference evidence="13" key="2">
    <citation type="submission" date="2020-05" db="EMBL/GenBank/DDBJ databases">
        <authorList>
            <person name="Kim H.-S."/>
            <person name="Proctor R.H."/>
            <person name="Brown D.W."/>
        </authorList>
    </citation>
    <scope>NUCLEOTIDE SEQUENCE</scope>
    <source>
        <strain evidence="13">NRRL 45417</strain>
    </source>
</reference>
<comment type="similarity">
    <text evidence="2">Belongs to the TMEM14 family.</text>
</comment>
<evidence type="ECO:0000256" key="9">
    <source>
        <dbReference type="ARBA" id="ARBA00023242"/>
    </source>
</evidence>
<keyword evidence="7 11" id="KW-0342">GTP-binding</keyword>
<dbReference type="InterPro" id="IPR001509">
    <property type="entry name" value="Epimerase_deHydtase"/>
</dbReference>
<dbReference type="EMBL" id="JABFAI010000033">
    <property type="protein sequence ID" value="KAF4959454.1"/>
    <property type="molecule type" value="Genomic_DNA"/>
</dbReference>
<sequence length="848" mass="93365">MGASFSQLWAPEPIAIGLIAVEVTPVFQGNQQFKLFDYAGNPHWRPCWRSFMTRLQGVVFVIDSADRDALQEAKTELGWLLKEDMLEHLPFLVLANKQDDPKAMNAAEFTEYLDIQYYLDKPAKCVSTSLTSHVQADTNVCICQPVSKISPPNAADADKLHQPKSLFASVSLIAIDVAEMAEHPSFTLAGLLAAGGTAGYIRTRSTPSLVAGLGLGISYAYAGYLLKTNKDYGSELALANSVLLTGSAVPRIIKTGGRAPVPLLLGAAGGLATYYYQKKFHNLPQELRRGGRTHTNLNKKLVLGYSRDPFAALPKQLLSHENFLLDHYVRVVVPYNVKTCRLFNQMNDHEGQVMRDWVGLAITDSDLLCSIILLGACRHILASNPNASLMQAALQYKYKGLKALRHAVSGASPTLSAVTIAKACAMALDEVSFGEATVARQHIQGVFAMIEAAGGSQCLEGTGLLKRKECRTSEYGLQLISVQAHLQNHFYSFGFGEMGSLIIKHLLSNIMSSPLTAIPTGSWVLITGATGFVAGHVTRQLLQRGYKVRGTVRDQAKAQWLIDDHFKTYADSGSYELVTVPDLSAAGAFDEAVKGVAAVAHIASVLDFDPNPNNVVPQTVAGVKSILDSAAKESSVTRFVFTSSIIAAVFPTSDQDGVVDRNSWNEFAVKEAWAPPPYEPSRAMLVYAASKVAAEQALWKYVEENKPHFVANVINPSGILGEPLNERHTTTYGNWIYSLFIEKREMIDKFQTDVALLHVAAIIDPEVKDARLQTWGHKTHWNDFLPILRELRPQRKFIPDYPEKFYIKLSTDQSESVALLKKWAGQDDWKPLRQIISEAINNPYWKTE</sequence>
<evidence type="ECO:0000256" key="4">
    <source>
        <dbReference type="ARBA" id="ARBA00022741"/>
    </source>
</evidence>
<keyword evidence="4 11" id="KW-0547">Nucleotide-binding</keyword>
<feature type="binding site" evidence="11">
    <location>
        <begin position="96"/>
        <end position="99"/>
    </location>
    <ligand>
        <name>GTP</name>
        <dbReference type="ChEBI" id="CHEBI:37565"/>
    </ligand>
</feature>
<evidence type="ECO:0000256" key="7">
    <source>
        <dbReference type="ARBA" id="ARBA00023134"/>
    </source>
</evidence>
<dbReference type="Pfam" id="PF01370">
    <property type="entry name" value="Epimerase"/>
    <property type="match status" value="1"/>
</dbReference>
<evidence type="ECO:0000256" key="10">
    <source>
        <dbReference type="ARBA" id="ARBA00023445"/>
    </source>
</evidence>
<keyword evidence="6" id="KW-0560">Oxidoreductase</keyword>
<evidence type="ECO:0000256" key="8">
    <source>
        <dbReference type="ARBA" id="ARBA00023136"/>
    </source>
</evidence>
<evidence type="ECO:0000256" key="1">
    <source>
        <dbReference type="ARBA" id="ARBA00004370"/>
    </source>
</evidence>
<dbReference type="OrthoDB" id="2735536at2759"/>
<keyword evidence="9" id="KW-0539">Nucleus</keyword>
<reference evidence="13" key="1">
    <citation type="journal article" date="2020" name="BMC Genomics">
        <title>Correction to: Identification and distribution of gene clusters required for synthesis of sphingolipid metabolism inhibitors in diverse species of the filamentous fungus Fusarium.</title>
        <authorList>
            <person name="Kim H.S."/>
            <person name="Lohmar J.M."/>
            <person name="Busman M."/>
            <person name="Brown D.W."/>
            <person name="Naumann T.A."/>
            <person name="Divon H.H."/>
            <person name="Lysoe E."/>
            <person name="Uhlig S."/>
            <person name="Proctor R.H."/>
        </authorList>
    </citation>
    <scope>NUCLEOTIDE SEQUENCE</scope>
    <source>
        <strain evidence="13">NRRL 45417</strain>
    </source>
</reference>
<comment type="similarity">
    <text evidence="10">Belongs to the NAD(P)-dependent epimerase/dehydratase family. Dihydroflavonol-4-reductase subfamily.</text>
</comment>
<dbReference type="Pfam" id="PF00025">
    <property type="entry name" value="Arf"/>
    <property type="match status" value="1"/>
</dbReference>
<dbReference type="SUPFAM" id="SSF52540">
    <property type="entry name" value="P-loop containing nucleoside triphosphate hydrolases"/>
    <property type="match status" value="1"/>
</dbReference>
<dbReference type="PANTHER" id="PTHR10366">
    <property type="entry name" value="NAD DEPENDENT EPIMERASE/DEHYDRATASE"/>
    <property type="match status" value="1"/>
</dbReference>